<dbReference type="PANTHER" id="PTHR35971">
    <property type="entry name" value="SI:DKEY-31G6.6"/>
    <property type="match status" value="1"/>
</dbReference>
<dbReference type="EMBL" id="FN653015">
    <property type="protein sequence ID" value="CBY20195.1"/>
    <property type="molecule type" value="Genomic_DNA"/>
</dbReference>
<dbReference type="InterPro" id="IPR013098">
    <property type="entry name" value="Ig_I-set"/>
</dbReference>
<keyword evidence="7" id="KW-1185">Reference proteome</keyword>
<dbReference type="OrthoDB" id="6107927at2759"/>
<evidence type="ECO:0000256" key="4">
    <source>
        <dbReference type="ARBA" id="ARBA00023157"/>
    </source>
</evidence>
<evidence type="ECO:0000313" key="6">
    <source>
        <dbReference type="EMBL" id="CBY20195.1"/>
    </source>
</evidence>
<dbReference type="Pfam" id="PF07679">
    <property type="entry name" value="I-set"/>
    <property type="match status" value="1"/>
</dbReference>
<dbReference type="InterPro" id="IPR013783">
    <property type="entry name" value="Ig-like_fold"/>
</dbReference>
<comment type="subcellular location">
    <subcellularLocation>
        <location evidence="1">Cytoplasm</location>
    </subcellularLocation>
</comment>
<evidence type="ECO:0000259" key="5">
    <source>
        <dbReference type="Pfam" id="PF07679"/>
    </source>
</evidence>
<evidence type="ECO:0000256" key="3">
    <source>
        <dbReference type="ARBA" id="ARBA00022553"/>
    </source>
</evidence>
<gene>
    <name evidence="6" type="ORF">GSOID_T00000180001</name>
</gene>
<dbReference type="GO" id="GO:0005737">
    <property type="term" value="C:cytoplasm"/>
    <property type="evidence" value="ECO:0007669"/>
    <property type="project" value="UniProtKB-SubCell"/>
</dbReference>
<feature type="domain" description="Immunoglobulin I-set" evidence="5">
    <location>
        <begin position="2"/>
        <end position="75"/>
    </location>
</feature>
<organism evidence="6">
    <name type="scientific">Oikopleura dioica</name>
    <name type="common">Tunicate</name>
    <dbReference type="NCBI Taxonomy" id="34765"/>
    <lineage>
        <taxon>Eukaryota</taxon>
        <taxon>Metazoa</taxon>
        <taxon>Chordata</taxon>
        <taxon>Tunicata</taxon>
        <taxon>Appendicularia</taxon>
        <taxon>Copelata</taxon>
        <taxon>Oikopleuridae</taxon>
        <taxon>Oikopleura</taxon>
    </lineage>
</organism>
<proteinExistence type="predicted"/>
<dbReference type="Gene3D" id="2.60.40.10">
    <property type="entry name" value="Immunoglobulins"/>
    <property type="match status" value="4"/>
</dbReference>
<dbReference type="PANTHER" id="PTHR35971:SF5">
    <property type="entry name" value="OBSCURIN LIKE CYTOSKELETAL ADAPTOR 1"/>
    <property type="match status" value="1"/>
</dbReference>
<dbReference type="SUPFAM" id="SSF48726">
    <property type="entry name" value="Immunoglobulin"/>
    <property type="match status" value="2"/>
</dbReference>
<sequence>MSFASKLSPDTAKIGGIGRLEIQVANVDISVQWFKNGEKMEDNSQLLKFEMVVQGTLRALIIKNCVASDFGKYEVLSREERAETIFREDSETPAAAPVSEKRNAAVAEQPKKAENVAVADAVVIKNVPKKVFAQDIQDAEAREGQIAVFETKLAADLPVQWFFSGNKITKEKYSILKFEAVATGLLRKLIVKNIAAEDFQRFSISCEGQIQNAELKKQAVFKKSLKDVTGHQTEIQLLKCTLNSSLPAKWFFGDKEINKDNFSILKFEAREDKNNVRTLIIKNTRSQDYGQYSVEVSGERASCSLLAPFPFVSKVRDAEGPRGGIARFELMVLPNTEVTWFLGKTSISPENFSILKYESSNRRDVRQLLIKNINDDDYNMYVIGAEANGYRCNARVIEGPGIGQSRFLGKETAPKRVVKDAPEVDYDSKPTNGTRGVFGLKVPTGLSEKGIKEFVLQAAKERDMELGRKWVRNGASFCRNPSQA</sequence>
<keyword evidence="3" id="KW-0597">Phosphoprotein</keyword>
<dbReference type="InParanoid" id="E4WQW2"/>
<evidence type="ECO:0000256" key="2">
    <source>
        <dbReference type="ARBA" id="ARBA00022490"/>
    </source>
</evidence>
<dbReference type="AlphaFoldDB" id="E4WQW2"/>
<keyword evidence="2" id="KW-0963">Cytoplasm</keyword>
<dbReference type="Proteomes" id="UP000001307">
    <property type="component" value="Unassembled WGS sequence"/>
</dbReference>
<protein>
    <recommendedName>
        <fullName evidence="5">Immunoglobulin I-set domain-containing protein</fullName>
    </recommendedName>
</protein>
<keyword evidence="4" id="KW-1015">Disulfide bond</keyword>
<accession>E4WQW2</accession>
<dbReference type="InterPro" id="IPR052385">
    <property type="entry name" value="Obscurin/Obscurin-like_Reg"/>
</dbReference>
<dbReference type="InterPro" id="IPR036179">
    <property type="entry name" value="Ig-like_dom_sf"/>
</dbReference>
<name>E4WQW2_OIKDI</name>
<evidence type="ECO:0000313" key="7">
    <source>
        <dbReference type="Proteomes" id="UP000001307"/>
    </source>
</evidence>
<reference evidence="6" key="1">
    <citation type="journal article" date="2010" name="Science">
        <title>Plasticity of animal genome architecture unmasked by rapid evolution of a pelagic tunicate.</title>
        <authorList>
            <person name="Denoeud F."/>
            <person name="Henriet S."/>
            <person name="Mungpakdee S."/>
            <person name="Aury J.M."/>
            <person name="Da Silva C."/>
            <person name="Brinkmann H."/>
            <person name="Mikhaleva J."/>
            <person name="Olsen L.C."/>
            <person name="Jubin C."/>
            <person name="Canestro C."/>
            <person name="Bouquet J.M."/>
            <person name="Danks G."/>
            <person name="Poulain J."/>
            <person name="Campsteijn C."/>
            <person name="Adamski M."/>
            <person name="Cross I."/>
            <person name="Yadetie F."/>
            <person name="Muffato M."/>
            <person name="Louis A."/>
            <person name="Butcher S."/>
            <person name="Tsagkogeorga G."/>
            <person name="Konrad A."/>
            <person name="Singh S."/>
            <person name="Jensen M.F."/>
            <person name="Cong E.H."/>
            <person name="Eikeseth-Otteraa H."/>
            <person name="Noel B."/>
            <person name="Anthouard V."/>
            <person name="Porcel B.M."/>
            <person name="Kachouri-Lafond R."/>
            <person name="Nishino A."/>
            <person name="Ugolini M."/>
            <person name="Chourrout P."/>
            <person name="Nishida H."/>
            <person name="Aasland R."/>
            <person name="Huzurbazar S."/>
            <person name="Westhof E."/>
            <person name="Delsuc F."/>
            <person name="Lehrach H."/>
            <person name="Reinhardt R."/>
            <person name="Weissenbach J."/>
            <person name="Roy S.W."/>
            <person name="Artiguenave F."/>
            <person name="Postlethwait J.H."/>
            <person name="Manak J.R."/>
            <person name="Thompson E.M."/>
            <person name="Jaillon O."/>
            <person name="Du Pasquier L."/>
            <person name="Boudinot P."/>
            <person name="Liberles D.A."/>
            <person name="Volff J.N."/>
            <person name="Philippe H."/>
            <person name="Lenhard B."/>
            <person name="Roest Crollius H."/>
            <person name="Wincker P."/>
            <person name="Chourrout D."/>
        </authorList>
    </citation>
    <scope>NUCLEOTIDE SEQUENCE [LARGE SCALE GENOMIC DNA]</scope>
</reference>
<evidence type="ECO:0000256" key="1">
    <source>
        <dbReference type="ARBA" id="ARBA00004496"/>
    </source>
</evidence>